<feature type="non-terminal residue" evidence="2">
    <location>
        <position position="295"/>
    </location>
</feature>
<name>A0A8H7LYI1_9AGAM</name>
<dbReference type="Proteomes" id="UP000602905">
    <property type="component" value="Unassembled WGS sequence"/>
</dbReference>
<evidence type="ECO:0000256" key="1">
    <source>
        <dbReference type="SAM" id="MobiDB-lite"/>
    </source>
</evidence>
<dbReference type="OrthoDB" id="3263893at2759"/>
<organism evidence="2 3">
    <name type="scientific">Rhizoctonia solani</name>
    <dbReference type="NCBI Taxonomy" id="456999"/>
    <lineage>
        <taxon>Eukaryota</taxon>
        <taxon>Fungi</taxon>
        <taxon>Dikarya</taxon>
        <taxon>Basidiomycota</taxon>
        <taxon>Agaricomycotina</taxon>
        <taxon>Agaricomycetes</taxon>
        <taxon>Cantharellales</taxon>
        <taxon>Ceratobasidiaceae</taxon>
        <taxon>Rhizoctonia</taxon>
    </lineage>
</organism>
<feature type="region of interest" description="Disordered" evidence="1">
    <location>
        <begin position="1"/>
        <end position="30"/>
    </location>
</feature>
<comment type="caution">
    <text evidence="2">The sequence shown here is derived from an EMBL/GenBank/DDBJ whole genome shotgun (WGS) entry which is preliminary data.</text>
</comment>
<reference evidence="2" key="1">
    <citation type="submission" date="2020-09" db="EMBL/GenBank/DDBJ databases">
        <title>Comparative genome analyses of four rice-infecting Rhizoctonia solani isolates reveal extensive enrichment of homogalacturonan modification genes.</title>
        <authorList>
            <person name="Lee D.-Y."/>
            <person name="Jeon J."/>
            <person name="Kim K.-T."/>
            <person name="Cheong K."/>
            <person name="Song H."/>
            <person name="Choi G."/>
            <person name="Ko J."/>
            <person name="Opiyo S.O."/>
            <person name="Zuo S."/>
            <person name="Madhav S."/>
            <person name="Lee Y.-H."/>
            <person name="Wang G.-L."/>
        </authorList>
    </citation>
    <scope>NUCLEOTIDE SEQUENCE</scope>
    <source>
        <strain evidence="2">AG1-IA WGL</strain>
    </source>
</reference>
<evidence type="ECO:0000313" key="3">
    <source>
        <dbReference type="Proteomes" id="UP000602905"/>
    </source>
</evidence>
<gene>
    <name evidence="2" type="ORF">RHS03_00374</name>
</gene>
<feature type="compositionally biased region" description="Low complexity" evidence="1">
    <location>
        <begin position="1"/>
        <end position="11"/>
    </location>
</feature>
<accession>A0A8H7LYI1</accession>
<evidence type="ECO:0000313" key="2">
    <source>
        <dbReference type="EMBL" id="KAF8714250.1"/>
    </source>
</evidence>
<sequence>MAAPGTLGTSAKKTKKGAKKADNSKAPRYASLDKEDLEQSNYYYVGGNSLKPQSLDFYVGKVVAFLAYKGEGLGRQVAKLELYLGKKATHGQDFIGNPTWVRWTKGDSNQCFGNKKLPVYATLDKECQAVIVNVSKGWIPSYNIGFVRSWLIDFDVKDVNINLLKLFIRSCCRTSKKLQVTLTLVKQSIEDWSRWEMRMMGAGNQKLLVLQHREVLTHQFNDCFTPVLAQIKAFNGCYVCWDGTSKPGDCHTAGNCMFLQKANQLCKKAGIDPIIIVDKVAILVVGECNKLSNNA</sequence>
<dbReference type="AlphaFoldDB" id="A0A8H7LYI1"/>
<proteinExistence type="predicted"/>
<dbReference type="EMBL" id="JACYCD010000017">
    <property type="protein sequence ID" value="KAF8714250.1"/>
    <property type="molecule type" value="Genomic_DNA"/>
</dbReference>
<protein>
    <submittedName>
        <fullName evidence="2">Uncharacterized protein</fullName>
    </submittedName>
</protein>